<dbReference type="AlphaFoldDB" id="A0AAJ2DN12"/>
<proteinExistence type="predicted"/>
<dbReference type="Pfam" id="PF22768">
    <property type="entry name" value="SPP1_Dit"/>
    <property type="match status" value="1"/>
</dbReference>
<accession>A0AAJ2DN12</accession>
<comment type="caution">
    <text evidence="3">The sequence shown here is derived from an EMBL/GenBank/DDBJ whole genome shotgun (WGS) entry which is preliminary data.</text>
</comment>
<organism evidence="3 4">
    <name type="scientific">Bacillus pseudomycoides</name>
    <dbReference type="NCBI Taxonomy" id="64104"/>
    <lineage>
        <taxon>Bacteria</taxon>
        <taxon>Bacillati</taxon>
        <taxon>Bacillota</taxon>
        <taxon>Bacilli</taxon>
        <taxon>Bacillales</taxon>
        <taxon>Bacillaceae</taxon>
        <taxon>Bacillus</taxon>
        <taxon>Bacillus cereus group</taxon>
    </lineage>
</organism>
<evidence type="ECO:0000259" key="2">
    <source>
        <dbReference type="Pfam" id="PF22768"/>
    </source>
</evidence>
<name>A0AAJ2DN12_9BACI</name>
<dbReference type="InterPro" id="IPR006520">
    <property type="entry name" value="Dit_BPSPP_N"/>
</dbReference>
<evidence type="ECO:0000259" key="1">
    <source>
        <dbReference type="Pfam" id="PF05709"/>
    </source>
</evidence>
<dbReference type="EMBL" id="VLYX01000029">
    <property type="protein sequence ID" value="MDR4328271.1"/>
    <property type="molecule type" value="Genomic_DNA"/>
</dbReference>
<feature type="domain" description="Siphovirus-type tail component C-terminal" evidence="2">
    <location>
        <begin position="427"/>
        <end position="489"/>
    </location>
</feature>
<evidence type="ECO:0000313" key="4">
    <source>
        <dbReference type="Proteomes" id="UP001248134"/>
    </source>
</evidence>
<dbReference type="Gene3D" id="2.60.120.860">
    <property type="match status" value="1"/>
</dbReference>
<dbReference type="Pfam" id="PF05709">
    <property type="entry name" value="Sipho_tail"/>
    <property type="match status" value="1"/>
</dbReference>
<dbReference type="NCBIfam" id="TIGR01633">
    <property type="entry name" value="phi3626_gp14_N"/>
    <property type="match status" value="1"/>
</dbReference>
<dbReference type="InterPro" id="IPR054738">
    <property type="entry name" value="Siphovirus-type_tail_C"/>
</dbReference>
<dbReference type="Gene3D" id="2.40.30.200">
    <property type="match status" value="1"/>
</dbReference>
<sequence>MTSFKFNGIKKDYLFILMGFNRSAWAPIERDILTVPGHPGGYHLQTNTKVRTIEVPVIVKAKDQADLQKKKEDLACWLIQDEPKELIFDDEADRTYMAMLDGETDLDELIFRGKGTIRFVCPMPYKLGETKTEDFAIKGTDLKVNIANKGTVESSPIVEVNVLNKSPFIDVWNGNEYFRLGYPTGPMTKLVAKEDRVIWDKMDNLSKWNPHNGPLGSLFEGAGSMEIAGSGHGFRPSTYGPVKENTWYGPILKQSLPPGGATDFKVDMRLSFDSLSYDRMGTIMLFLLDANDNIVAQLGMKDEYDTSSITKAYTVINDGPEEKTLIDDTGRTPGSFTDFRGHVMLTREGNTWTAYSALYKKGTYQDYETIIETWNDVNKSNPATTSIVTKVAIGIFKYGDYSPLDAIFIEDLKVYKKFSVPVDATPYIVDQGDTVVVDTERALVTVNGKDAINIKELFSEFPVVNRGENEIIVRPKNIGTAKVTYRERYR</sequence>
<protein>
    <submittedName>
        <fullName evidence="3">Phage tail family protein</fullName>
    </submittedName>
</protein>
<reference evidence="3" key="1">
    <citation type="submission" date="2019-07" db="EMBL/GenBank/DDBJ databases">
        <title>Phylogenomic Reclassification of ATCC Bacillus Strains and Various Taxa within the Genus Bacillus.</title>
        <authorList>
            <person name="Riojas M.A."/>
            <person name="Frank A.M."/>
            <person name="Fenn S.L."/>
            <person name="King S.P."/>
            <person name="Brower S.M."/>
            <person name="Hazbon M.H."/>
        </authorList>
    </citation>
    <scope>NUCLEOTIDE SEQUENCE</scope>
    <source>
        <strain evidence="3">NR-12239</strain>
    </source>
</reference>
<gene>
    <name evidence="3" type="ORF">FOS08_20855</name>
</gene>
<feature type="domain" description="Siphovirus-type tail component RIFT-related" evidence="1">
    <location>
        <begin position="12"/>
        <end position="121"/>
    </location>
</feature>
<dbReference type="Proteomes" id="UP001248134">
    <property type="component" value="Unassembled WGS sequence"/>
</dbReference>
<evidence type="ECO:0000313" key="3">
    <source>
        <dbReference type="EMBL" id="MDR4328271.1"/>
    </source>
</evidence>
<dbReference type="InterPro" id="IPR008841">
    <property type="entry name" value="Siphovirus-type_tail_N"/>
</dbReference>
<dbReference type="RefSeq" id="WP_098114256.1">
    <property type="nucleotide sequence ID" value="NZ_JBCNAX010000017.1"/>
</dbReference>